<evidence type="ECO:0000256" key="3">
    <source>
        <dbReference type="ARBA" id="ARBA00022448"/>
    </source>
</evidence>
<feature type="transmembrane region" description="Helical" evidence="12">
    <location>
        <begin position="663"/>
        <end position="686"/>
    </location>
</feature>
<feature type="transmembrane region" description="Helical" evidence="12">
    <location>
        <begin position="629"/>
        <end position="651"/>
    </location>
</feature>
<feature type="transmembrane region" description="Helical" evidence="12">
    <location>
        <begin position="529"/>
        <end position="551"/>
    </location>
</feature>
<dbReference type="PANTHER" id="PTHR12385:SF42">
    <property type="entry name" value="CHOLINE TRANSPORTER-LIKE PROTEIN 5"/>
    <property type="match status" value="1"/>
</dbReference>
<evidence type="ECO:0000313" key="15">
    <source>
        <dbReference type="Proteomes" id="UP001239994"/>
    </source>
</evidence>
<feature type="transmembrane region" description="Helical" evidence="12">
    <location>
        <begin position="287"/>
        <end position="305"/>
    </location>
</feature>
<keyword evidence="6 12" id="KW-0812">Transmembrane</keyword>
<feature type="transmembrane region" description="Helical" evidence="12">
    <location>
        <begin position="481"/>
        <end position="508"/>
    </location>
</feature>
<evidence type="ECO:0000256" key="9">
    <source>
        <dbReference type="ARBA" id="ARBA00023180"/>
    </source>
</evidence>
<comment type="similarity">
    <text evidence="2 12">Belongs to the CTL (choline transporter-like) family.</text>
</comment>
<keyword evidence="4" id="KW-0050">Antiport</keyword>
<keyword evidence="8 12" id="KW-0472">Membrane</keyword>
<sequence>MAWLHGDMRKVIYPTDSYGQFCGQKGTPNADKAKLFYFNILHCANPAVLVNLQCPTVQLCVSKCPDRFATYLDTQYHYSRNRSSWDYYTHFCKPDFHNPKKVPSSVRENEWGKTHSHAHTLSDSWTHGLEEPQAPELTGPDGPRRVCSLTCSCQGSRPLCFICVCCEKSYKTQIKSVAQVLREEDCPSMLVPSRPFLQRCFPDFITRNGTLTVANRTDFKDGLGRNRSVLDLKNAANGISSLLEAKEVGMKIVEDYVSSWPWIVISLVVTMVISCLFILLLRFTAGILLWCVIFGVIAAVGYGIWHCYWEFDRLRGEPDSDVSISAMGFHTDIRVYLQLSQTWLIFMVSLVLVELVLVSILVFLRKRLHIAMALLQEGSRAIGYIMSSLFYPIITFLMLAICIAYWAVTAIFLASSGEAVYKVMSAQPNCKYANITCEPQTFSKSRVAAECPGSRCVFVFYGGEDLLHRHIVLLHLWNLLVFLWLANFIAALGQCTLAGTFASYYWALKKPDDIPACPLAASFSRAIRYHTGSLALGALFLSVVQFFRIILEYLDHKLKGPQNAVTRFLLCCLKCCFWCLEHFIRFMNRNAYIMIAVYGKSFCSSARDAFFLLMRNVVRVTVLDKVTDFLLFLGKLLISGSVGVLAFFFFTRRIPFIQEEVPTLNYYWVPLLTVIFGSYLVAHGFFNVYAMCVDTLFLCLCEYSPHCREGVGGGPGDERRLCGPPLLREQCPEKNLHQETTGEEERKTRREEGHGQRGVTENRSAHDVSLDRNEGCCAGNPCWSGG</sequence>
<comment type="catalytic activity">
    <reaction evidence="10">
        <text>choline(out) + n H(+)(in) = choline(in) + n H(+)(out)</text>
        <dbReference type="Rhea" id="RHEA:75463"/>
        <dbReference type="ChEBI" id="CHEBI:15354"/>
        <dbReference type="ChEBI" id="CHEBI:15378"/>
    </reaction>
</comment>
<feature type="compositionally biased region" description="Basic and acidic residues" evidence="13">
    <location>
        <begin position="743"/>
        <end position="755"/>
    </location>
</feature>
<comment type="function">
    <text evidence="11">Choline/H+ antiporter.</text>
</comment>
<gene>
    <name evidence="14" type="ORF">P4O66_022695</name>
</gene>
<evidence type="ECO:0000256" key="5">
    <source>
        <dbReference type="ARBA" id="ARBA00022475"/>
    </source>
</evidence>
<evidence type="ECO:0000256" key="4">
    <source>
        <dbReference type="ARBA" id="ARBA00022449"/>
    </source>
</evidence>
<feature type="transmembrane region" description="Helical" evidence="12">
    <location>
        <begin position="343"/>
        <end position="364"/>
    </location>
</feature>
<evidence type="ECO:0000256" key="2">
    <source>
        <dbReference type="ARBA" id="ARBA00007168"/>
    </source>
</evidence>
<evidence type="ECO:0000256" key="11">
    <source>
        <dbReference type="ARBA" id="ARBA00037726"/>
    </source>
</evidence>
<feature type="region of interest" description="Disordered" evidence="13">
    <location>
        <begin position="733"/>
        <end position="766"/>
    </location>
</feature>
<reference evidence="14" key="1">
    <citation type="submission" date="2023-03" db="EMBL/GenBank/DDBJ databases">
        <title>Electrophorus voltai genome.</title>
        <authorList>
            <person name="Bian C."/>
        </authorList>
    </citation>
    <scope>NUCLEOTIDE SEQUENCE</scope>
    <source>
        <strain evidence="14">CB-2022</strain>
        <tissue evidence="14">Muscle</tissue>
    </source>
</reference>
<dbReference type="InterPro" id="IPR007603">
    <property type="entry name" value="Choline_transptr-like"/>
</dbReference>
<keyword evidence="15" id="KW-1185">Reference proteome</keyword>
<keyword evidence="3" id="KW-0813">Transport</keyword>
<comment type="subcellular location">
    <subcellularLocation>
        <location evidence="1 12">Cell membrane</location>
        <topology evidence="1 12">Multi-pass membrane protein</topology>
    </subcellularLocation>
</comment>
<comment type="function">
    <text evidence="12">Choline transporter.</text>
</comment>
<keyword evidence="5" id="KW-1003">Cell membrane</keyword>
<accession>A0AAD8ZL93</accession>
<evidence type="ECO:0000256" key="10">
    <source>
        <dbReference type="ARBA" id="ARBA00035093"/>
    </source>
</evidence>
<feature type="transmembrane region" description="Helical" evidence="12">
    <location>
        <begin position="563"/>
        <end position="580"/>
    </location>
</feature>
<evidence type="ECO:0000256" key="1">
    <source>
        <dbReference type="ARBA" id="ARBA00004651"/>
    </source>
</evidence>
<comment type="caution">
    <text evidence="14">The sequence shown here is derived from an EMBL/GenBank/DDBJ whole genome shotgun (WGS) entry which is preliminary data.</text>
</comment>
<feature type="non-terminal residue" evidence="14">
    <location>
        <position position="1"/>
    </location>
</feature>
<feature type="transmembrane region" description="Helical" evidence="12">
    <location>
        <begin position="260"/>
        <end position="280"/>
    </location>
</feature>
<keyword evidence="7 12" id="KW-1133">Transmembrane helix</keyword>
<evidence type="ECO:0000256" key="13">
    <source>
        <dbReference type="SAM" id="MobiDB-lite"/>
    </source>
</evidence>
<feature type="transmembrane region" description="Helical" evidence="12">
    <location>
        <begin position="389"/>
        <end position="414"/>
    </location>
</feature>
<proteinExistence type="inferred from homology"/>
<evidence type="ECO:0000256" key="12">
    <source>
        <dbReference type="RuleBase" id="RU368066"/>
    </source>
</evidence>
<organism evidence="14 15">
    <name type="scientific">Electrophorus voltai</name>
    <dbReference type="NCBI Taxonomy" id="2609070"/>
    <lineage>
        <taxon>Eukaryota</taxon>
        <taxon>Metazoa</taxon>
        <taxon>Chordata</taxon>
        <taxon>Craniata</taxon>
        <taxon>Vertebrata</taxon>
        <taxon>Euteleostomi</taxon>
        <taxon>Actinopterygii</taxon>
        <taxon>Neopterygii</taxon>
        <taxon>Teleostei</taxon>
        <taxon>Ostariophysi</taxon>
        <taxon>Gymnotiformes</taxon>
        <taxon>Gymnotoidei</taxon>
        <taxon>Gymnotidae</taxon>
        <taxon>Electrophorus</taxon>
    </lineage>
</organism>
<dbReference type="EMBL" id="JAROKS010000009">
    <property type="protein sequence ID" value="KAK1801434.1"/>
    <property type="molecule type" value="Genomic_DNA"/>
</dbReference>
<protein>
    <recommendedName>
        <fullName evidence="12">Choline transporter-like protein</fullName>
    </recommendedName>
</protein>
<evidence type="ECO:0000313" key="14">
    <source>
        <dbReference type="EMBL" id="KAK1801434.1"/>
    </source>
</evidence>
<dbReference type="Pfam" id="PF04515">
    <property type="entry name" value="Choline_transpo"/>
    <property type="match status" value="1"/>
</dbReference>
<dbReference type="AlphaFoldDB" id="A0AAD8ZL93"/>
<name>A0AAD8ZL93_9TELE</name>
<evidence type="ECO:0000256" key="7">
    <source>
        <dbReference type="ARBA" id="ARBA00022989"/>
    </source>
</evidence>
<dbReference type="GO" id="GO:0015297">
    <property type="term" value="F:antiporter activity"/>
    <property type="evidence" value="ECO:0007669"/>
    <property type="project" value="UniProtKB-KW"/>
</dbReference>
<dbReference type="GO" id="GO:0005886">
    <property type="term" value="C:plasma membrane"/>
    <property type="evidence" value="ECO:0007669"/>
    <property type="project" value="UniProtKB-SubCell"/>
</dbReference>
<keyword evidence="9" id="KW-0325">Glycoprotein</keyword>
<evidence type="ECO:0000256" key="8">
    <source>
        <dbReference type="ARBA" id="ARBA00023136"/>
    </source>
</evidence>
<evidence type="ECO:0000256" key="6">
    <source>
        <dbReference type="ARBA" id="ARBA00022692"/>
    </source>
</evidence>
<dbReference type="PANTHER" id="PTHR12385">
    <property type="entry name" value="CHOLINE TRANSPORTER-LIKE (SLC FAMILY 44)"/>
    <property type="match status" value="1"/>
</dbReference>
<dbReference type="Proteomes" id="UP001239994">
    <property type="component" value="Unassembled WGS sequence"/>
</dbReference>